<proteinExistence type="predicted"/>
<sequence>MKRIGQQLAIFPLMFLLLFVPTETLAHTHEYPTLEKVKKVEEAGFTKKGLAKVDELIETDIVNGFPGASLIIIKDGKIVKDSRYGYRQVYDGLEEMKHPKKVKKDTLYDLASNTKMYATNFALQYLVSEGEIRLTDKVSDFIPEFKDEANAEIKGKDTILIQDLLQHQAGFPASIEFHNPDTAGAFYSQDRERTIELLPKVPLQYEPRTDHLYSDIDYMLLGVIVERVTGERLDAYVDETFYEPLRLKNTMFNPLENGVKVKDVAATERLGNTRDGYFSFPNIRTETIIGEVHDEKSYYAMDGISGHAGLFSTTNDMAVLLQVMLNGGGYGRQEFFDEDVIDEFIEASPTNETYGLGWRRNGDEGTMDWMFGSLASDTAYGHTGWTGTVTILDPEYDLGIVLLTNKKHTPVLNPAENSNLFAGDEYATGDYGPVVQAIYEAMK</sequence>
<evidence type="ECO:0000259" key="3">
    <source>
        <dbReference type="Pfam" id="PF00144"/>
    </source>
</evidence>
<dbReference type="OrthoDB" id="9770183at2"/>
<dbReference type="KEGG" id="tap:GZ22_12210"/>
<dbReference type="InterPro" id="IPR050789">
    <property type="entry name" value="Diverse_Enzym_Activities"/>
</dbReference>
<feature type="chain" id="PRO_5039318146" evidence="2">
    <location>
        <begin position="27"/>
        <end position="443"/>
    </location>
</feature>
<gene>
    <name evidence="4" type="ORF">GZ22_12210</name>
</gene>
<dbReference type="AlphaFoldDB" id="A0A075LMY0"/>
<organism evidence="4 5">
    <name type="scientific">Terribacillus saccharophilus</name>
    <dbReference type="NCBI Taxonomy" id="361277"/>
    <lineage>
        <taxon>Bacteria</taxon>
        <taxon>Bacillati</taxon>
        <taxon>Bacillota</taxon>
        <taxon>Bacilli</taxon>
        <taxon>Bacillales</taxon>
        <taxon>Bacillaceae</taxon>
        <taxon>Terribacillus</taxon>
    </lineage>
</organism>
<dbReference type="EMBL" id="CP008876">
    <property type="protein sequence ID" value="AIF67332.1"/>
    <property type="molecule type" value="Genomic_DNA"/>
</dbReference>
<dbReference type="NCBIfam" id="NF002968">
    <property type="entry name" value="PRK03642.1"/>
    <property type="match status" value="1"/>
</dbReference>
<dbReference type="SUPFAM" id="SSF56601">
    <property type="entry name" value="beta-lactamase/transpeptidase-like"/>
    <property type="match status" value="1"/>
</dbReference>
<dbReference type="GO" id="GO:0016787">
    <property type="term" value="F:hydrolase activity"/>
    <property type="evidence" value="ECO:0007669"/>
    <property type="project" value="UniProtKB-KW"/>
</dbReference>
<dbReference type="Gene3D" id="3.40.710.10">
    <property type="entry name" value="DD-peptidase/beta-lactamase superfamily"/>
    <property type="match status" value="1"/>
</dbReference>
<dbReference type="PANTHER" id="PTHR43283">
    <property type="entry name" value="BETA-LACTAMASE-RELATED"/>
    <property type="match status" value="1"/>
</dbReference>
<feature type="domain" description="Beta-lactamase-related" evidence="3">
    <location>
        <begin position="58"/>
        <end position="417"/>
    </location>
</feature>
<protein>
    <submittedName>
        <fullName evidence="4">Esterase</fullName>
    </submittedName>
</protein>
<evidence type="ECO:0000256" key="2">
    <source>
        <dbReference type="SAM" id="SignalP"/>
    </source>
</evidence>
<accession>A0A075LMY0</accession>
<evidence type="ECO:0000313" key="5">
    <source>
        <dbReference type="Proteomes" id="UP000027980"/>
    </source>
</evidence>
<name>A0A075LMY0_9BACI</name>
<keyword evidence="2" id="KW-0732">Signal</keyword>
<evidence type="ECO:0000256" key="1">
    <source>
        <dbReference type="ARBA" id="ARBA00022801"/>
    </source>
</evidence>
<dbReference type="InterPro" id="IPR001466">
    <property type="entry name" value="Beta-lactam-related"/>
</dbReference>
<reference evidence="4 5" key="1">
    <citation type="submission" date="2014-07" db="EMBL/GenBank/DDBJ databases">
        <title>Complete genome sequence of a moderately halophilic bacterium Terribacillus aidingensis MP602, isolated from Cryptomeria fortunei in Tianmu mountain in China.</title>
        <authorList>
            <person name="Wang Y."/>
            <person name="Lu P."/>
            <person name="Zhang L."/>
        </authorList>
    </citation>
    <scope>NUCLEOTIDE SEQUENCE [LARGE SCALE GENOMIC DNA]</scope>
    <source>
        <strain evidence="4 5">MP602</strain>
    </source>
</reference>
<keyword evidence="1" id="KW-0378">Hydrolase</keyword>
<feature type="signal peptide" evidence="2">
    <location>
        <begin position="1"/>
        <end position="26"/>
    </location>
</feature>
<dbReference type="PANTHER" id="PTHR43283:SF11">
    <property type="entry name" value="BETA-LACTAMASE-RELATED DOMAIN-CONTAINING PROTEIN"/>
    <property type="match status" value="1"/>
</dbReference>
<dbReference type="HOGENOM" id="CLU_020027_1_2_9"/>
<dbReference type="InterPro" id="IPR012338">
    <property type="entry name" value="Beta-lactam/transpept-like"/>
</dbReference>
<dbReference type="Proteomes" id="UP000027980">
    <property type="component" value="Chromosome"/>
</dbReference>
<evidence type="ECO:0000313" key="4">
    <source>
        <dbReference type="EMBL" id="AIF67332.1"/>
    </source>
</evidence>
<dbReference type="Pfam" id="PF00144">
    <property type="entry name" value="Beta-lactamase"/>
    <property type="match status" value="1"/>
</dbReference>